<gene>
    <name evidence="2" type="ORF">SSYRP_v1c07760</name>
</gene>
<dbReference type="EMBL" id="CP005078">
    <property type="protein sequence ID" value="AGM26366.1"/>
    <property type="molecule type" value="Genomic_DNA"/>
</dbReference>
<dbReference type="PATRIC" id="fig|1276229.3.peg.770"/>
<keyword evidence="1" id="KW-0175">Coiled coil</keyword>
<dbReference type="RefSeq" id="WP_016341009.1">
    <property type="nucleotide sequence ID" value="NC_021284.1"/>
</dbReference>
<dbReference type="AlphaFoldDB" id="R4UMA5"/>
<evidence type="ECO:0000313" key="2">
    <source>
        <dbReference type="EMBL" id="AGM26366.1"/>
    </source>
</evidence>
<protein>
    <submittedName>
        <fullName evidence="2">Uncharacterized protein</fullName>
    </submittedName>
</protein>
<evidence type="ECO:0000256" key="1">
    <source>
        <dbReference type="SAM" id="Coils"/>
    </source>
</evidence>
<organism evidence="2 3">
    <name type="scientific">Spiroplasma syrphidicola EA-1</name>
    <dbReference type="NCBI Taxonomy" id="1276229"/>
    <lineage>
        <taxon>Bacteria</taxon>
        <taxon>Bacillati</taxon>
        <taxon>Mycoplasmatota</taxon>
        <taxon>Mollicutes</taxon>
        <taxon>Entomoplasmatales</taxon>
        <taxon>Spiroplasmataceae</taxon>
        <taxon>Spiroplasma</taxon>
    </lineage>
</organism>
<sequence length="579" mass="68310">MKKIKINFVGLYNFINNGSYRHFFEDGINLILADSRVGKTTLAKIPFYTLGCNTDLETISEEYDDFMTILSLNIDNENYYFLRLNNKKYENQLYILNNSYQILWEGKTYSRNNTKSVLGYADYIYNLFGLENFLIKNTIKNKISFSTPYPGAMFELFYIDQLNWGADWKTFKKELFNISPKDYSYIYAYLYGIISDDDIKFLNDNASIASSIIDDELTKDKLEFIIKELSKKFSSDQDFKEIKDISNNSKKLFSNMIIKEKEIKGNMLNERKISEKIAELEIQFNLLNANINAINEFIEQNSDFIYNVDINGANHKIYLKDILDFRAKTVLNLQEKEKILDEINILKTNKKLINTTIKSLKTEYFNLKLELKKFDSLLAQVGNKEENNRIKILIQNYENNLNDLNKKIKKAKKEKKAFDQKSIFITLELNKLNQKLLNDIKIYISKLDLKYSVKIKDAIYNKKKYTGSESIIYSLTRLFINYKNIVKLNSFFIIDSPKKEEQDLPTIRARNLIFRDIIDYNKIFNRQFLIFSVNKNDLDFDNIKNISESTIDRSPQKLLEIQDSYFNEWLSTNILDKIK</sequence>
<name>R4UMA5_9MOLU</name>
<feature type="coiled-coil region" evidence="1">
    <location>
        <begin position="387"/>
        <end position="421"/>
    </location>
</feature>
<reference evidence="2 3" key="1">
    <citation type="journal article" date="2013" name="Genome Biol. Evol.">
        <title>Complete genomes of two dipteran-associated spiroplasmas provided insights into the origin, dynamics, and impacts of viral invasion in spiroplasma.</title>
        <authorList>
            <person name="Ku C."/>
            <person name="Lo W.S."/>
            <person name="Chen L.L."/>
            <person name="Kuo C.H."/>
        </authorList>
    </citation>
    <scope>NUCLEOTIDE SEQUENCE [LARGE SCALE GENOMIC DNA]</scope>
    <source>
        <strain evidence="2">EA-1</strain>
    </source>
</reference>
<dbReference type="HOGENOM" id="CLU_470822_0_0_14"/>
<keyword evidence="3" id="KW-1185">Reference proteome</keyword>
<dbReference type="STRING" id="1276229.SSYRP_v1c07760"/>
<evidence type="ECO:0000313" key="3">
    <source>
        <dbReference type="Proteomes" id="UP000013963"/>
    </source>
</evidence>
<accession>R4UMA5</accession>
<dbReference type="OrthoDB" id="853948at2"/>
<proteinExistence type="predicted"/>
<dbReference type="KEGG" id="ssyr:SSYRP_v1c07760"/>
<dbReference type="Proteomes" id="UP000013963">
    <property type="component" value="Chromosome"/>
</dbReference>